<organism evidence="2 3">
    <name type="scientific">Tunturiibacter empetritectus</name>
    <dbReference type="NCBI Taxonomy" id="3069691"/>
    <lineage>
        <taxon>Bacteria</taxon>
        <taxon>Pseudomonadati</taxon>
        <taxon>Acidobacteriota</taxon>
        <taxon>Terriglobia</taxon>
        <taxon>Terriglobales</taxon>
        <taxon>Acidobacteriaceae</taxon>
        <taxon>Tunturiibacter</taxon>
    </lineage>
</organism>
<evidence type="ECO:0000313" key="3">
    <source>
        <dbReference type="Proteomes" id="UP000568106"/>
    </source>
</evidence>
<comment type="caution">
    <text evidence="2">The sequence shown here is derived from an EMBL/GenBank/DDBJ whole genome shotgun (WGS) entry which is preliminary data.</text>
</comment>
<dbReference type="EMBL" id="JACHDY010000001">
    <property type="protein sequence ID" value="MBB5316425.1"/>
    <property type="molecule type" value="Genomic_DNA"/>
</dbReference>
<keyword evidence="3" id="KW-1185">Reference proteome</keyword>
<evidence type="ECO:0000256" key="1">
    <source>
        <dbReference type="SAM" id="MobiDB-lite"/>
    </source>
</evidence>
<feature type="compositionally biased region" description="Pro residues" evidence="1">
    <location>
        <begin position="198"/>
        <end position="210"/>
    </location>
</feature>
<feature type="compositionally biased region" description="Polar residues" evidence="1">
    <location>
        <begin position="226"/>
        <end position="254"/>
    </location>
</feature>
<sequence length="260" mass="27265">MTFLRHNPSYYHMQSITPIRFVTCVGFTLSALLSAKPTPAQTNPAPQATPSVQSVSTLPPTAPTSAPAPLTPALPLTPAQEQPKHAQVTLANGILSVTADNSSLNQILRQISHETGIKIIGGVVDERVFGKYGPDAPSQILAELLDGTGSNMLLLARDGATPAQLILTPRQGGPTPPNPNAQAFDDKPDTDDAQSASEPPPAASAEPPSPRNRTAPPITPAEPASANPTDGSQPESPNGVKTPQQIYEQLQRLRQTAPPQ</sequence>
<evidence type="ECO:0000313" key="2">
    <source>
        <dbReference type="EMBL" id="MBB5316425.1"/>
    </source>
</evidence>
<feature type="region of interest" description="Disordered" evidence="1">
    <location>
        <begin position="166"/>
        <end position="260"/>
    </location>
</feature>
<protein>
    <submittedName>
        <fullName evidence="2">Uncharacterized protein</fullName>
    </submittedName>
</protein>
<proteinExistence type="predicted"/>
<name>A0A7W8IHK5_9BACT</name>
<accession>A0A7W8IHK5</accession>
<gene>
    <name evidence="2" type="ORF">HDF09_001075</name>
</gene>
<dbReference type="AlphaFoldDB" id="A0A7W8IHK5"/>
<feature type="compositionally biased region" description="Low complexity" evidence="1">
    <location>
        <begin position="38"/>
        <end position="79"/>
    </location>
</feature>
<reference evidence="2" key="1">
    <citation type="submission" date="2020-08" db="EMBL/GenBank/DDBJ databases">
        <title>Genomic Encyclopedia of Type Strains, Phase IV (KMG-V): Genome sequencing to study the core and pangenomes of soil and plant-associated prokaryotes.</title>
        <authorList>
            <person name="Whitman W."/>
        </authorList>
    </citation>
    <scope>NUCLEOTIDE SEQUENCE [LARGE SCALE GENOMIC DNA]</scope>
    <source>
        <strain evidence="2">M8UP27</strain>
    </source>
</reference>
<dbReference type="Proteomes" id="UP000568106">
    <property type="component" value="Unassembled WGS sequence"/>
</dbReference>
<feature type="region of interest" description="Disordered" evidence="1">
    <location>
        <begin position="38"/>
        <end position="82"/>
    </location>
</feature>